<dbReference type="AlphaFoldDB" id="A0A5B7WZR8"/>
<gene>
    <name evidence="2" type="ORF">FHG64_03485</name>
</gene>
<dbReference type="EMBL" id="CP040812">
    <property type="protein sequence ID" value="QCY68527.1"/>
    <property type="molecule type" value="Genomic_DNA"/>
</dbReference>
<feature type="compositionally biased region" description="Polar residues" evidence="1">
    <location>
        <begin position="64"/>
        <end position="77"/>
    </location>
</feature>
<dbReference type="RefSeq" id="WP_139065104.1">
    <property type="nucleotide sequence ID" value="NZ_CP040812.1"/>
</dbReference>
<accession>A0A5B7WZR8</accession>
<dbReference type="KEGG" id="afla:FHG64_03485"/>
<dbReference type="OrthoDB" id="9942177at2"/>
<protein>
    <submittedName>
        <fullName evidence="2">Uncharacterized protein</fullName>
    </submittedName>
</protein>
<sequence>MKYLIRLQREGWYFAGFTGESRSAKIGKIQDARIYNSKREAMNDLTRLGNYGQRIIAITQLGNINNNGRPSGNTNFQGRKAKESESQY</sequence>
<name>A0A5B7WZR8_9FLAO</name>
<evidence type="ECO:0000256" key="1">
    <source>
        <dbReference type="SAM" id="MobiDB-lite"/>
    </source>
</evidence>
<keyword evidence="3" id="KW-1185">Reference proteome</keyword>
<evidence type="ECO:0000313" key="2">
    <source>
        <dbReference type="EMBL" id="QCY68527.1"/>
    </source>
</evidence>
<feature type="region of interest" description="Disordered" evidence="1">
    <location>
        <begin position="64"/>
        <end position="88"/>
    </location>
</feature>
<evidence type="ECO:0000313" key="3">
    <source>
        <dbReference type="Proteomes" id="UP000309016"/>
    </source>
</evidence>
<reference evidence="2 3" key="1">
    <citation type="submission" date="2019-06" db="EMBL/GenBank/DDBJ databases">
        <title>Complete genome sequence of Antarcticibacterium flavum KCTC 52984T from an Antarctic marine sediment.</title>
        <authorList>
            <person name="Lee Y.M."/>
            <person name="Shin S.C."/>
        </authorList>
    </citation>
    <scope>NUCLEOTIDE SEQUENCE [LARGE SCALE GENOMIC DNA]</scope>
    <source>
        <strain evidence="2 3">KCTC 52984</strain>
    </source>
</reference>
<dbReference type="Proteomes" id="UP000309016">
    <property type="component" value="Chromosome"/>
</dbReference>
<organism evidence="2 3">
    <name type="scientific">Antarcticibacterium flavum</name>
    <dbReference type="NCBI Taxonomy" id="2058175"/>
    <lineage>
        <taxon>Bacteria</taxon>
        <taxon>Pseudomonadati</taxon>
        <taxon>Bacteroidota</taxon>
        <taxon>Flavobacteriia</taxon>
        <taxon>Flavobacteriales</taxon>
        <taxon>Flavobacteriaceae</taxon>
        <taxon>Antarcticibacterium</taxon>
    </lineage>
</organism>
<proteinExistence type="predicted"/>